<dbReference type="Pfam" id="PF07669">
    <property type="entry name" value="Eco57I"/>
    <property type="match status" value="1"/>
</dbReference>
<dbReference type="InterPro" id="IPR014060">
    <property type="entry name" value="PglZ"/>
</dbReference>
<protein>
    <recommendedName>
        <fullName evidence="1">site-specific DNA-methyltransferase (adenine-specific)</fullName>
        <ecNumber evidence="1">2.1.1.72</ecNumber>
    </recommendedName>
</protein>
<dbReference type="PRINTS" id="PR00507">
    <property type="entry name" value="N12N6MTFRASE"/>
</dbReference>
<dbReference type="GO" id="GO:0032259">
    <property type="term" value="P:methylation"/>
    <property type="evidence" value="ECO:0007669"/>
    <property type="project" value="UniProtKB-KW"/>
</dbReference>
<dbReference type="GO" id="GO:0009007">
    <property type="term" value="F:site-specific DNA-methyltransferase (adenine-specific) activity"/>
    <property type="evidence" value="ECO:0007669"/>
    <property type="project" value="UniProtKB-EC"/>
</dbReference>
<dbReference type="Proteomes" id="UP000649617">
    <property type="component" value="Unassembled WGS sequence"/>
</dbReference>
<evidence type="ECO:0000313" key="9">
    <source>
        <dbReference type="Proteomes" id="UP000649617"/>
    </source>
</evidence>
<comment type="caution">
    <text evidence="8">The sequence shown here is derived from an EMBL/GenBank/DDBJ whole genome shotgun (WGS) entry which is preliminary data.</text>
</comment>
<dbReference type="InterPro" id="IPR047939">
    <property type="entry name" value="BREX_1_PglX"/>
</dbReference>
<sequence length="1963" mass="222382">MEQAAYSWFNRLCAIRYMELADYLGHGRRVLSYPDQDSGFQILEDCLDIDLPGLDQSKVRALKLDGTKDEELYRELLLGQCHALHEAMPFLFEPVDDATELLLPENLTKTDSLIKELVSAIPEQDWSNIEIIGWLYQFYISEKKDQVIGKVVKSEDIPAATQLFTPNWIVKYMVQNSLGAQWLATYPQSPLKGQMEYYIEPAEQTDEVNAQLAAITPSQLNPEELTLIDPACGSGHILVEAYELIKAIYLERGYQKHDVPQLILEKNLYGLDIDERAAQLTGFALMMKGRADDRRLFERGVKLNVMALVDSGDLDVERIIEALPSIGRVELAPSDDLFPDTIAQQSLSAPAQPGDDAIGEALRSLIELFEHATTFGSLIQVPEGLAEKLPALKQLSEATSQDLFVSEALKRLGPLVQQAELLAAKYDAVVANPPYIGSKFHVPFLRKFLQDHYAGYEKDVFSAFIDRDIAFTKPHGRLGLMSPFVWMFISSFEHLRERLITHETITSLVQLEYSGFEGATVPICTFTLQKGHMEGQKGSFIRLSDFRGPSNQGPKTREAIENRDCGWFFEATQDEFKKIPGSPIVYWTSQRTVDLFDNSPLGDHFEIREGLGTRDDDIFLRRFWEVDLSKIRRERGDEKWIKTDKAGSFRKWYGNAEFVMNWENDGYAIKNHRNPDGSLKSRPQNTQFFFREALSWNKVGSGITSFRWRDDTFGFNDAAPSVFGPELETAHAMLCSKLFQHLLGLQGGTLNVTTGIIKSLPALLRRSHATFAREAVDFAVQDWDAYERSWDFQTLPLLTASSDPTPTLESSYTAWITQNRDTIAEMKRLEEENNRLFIDAYGLQDELTPDVPIEQITLTVNPAYRYGGKLTEEEQWTRFRQDTMEELVSYAIGCMMGRYSLDAPGLIYAHSGNEGFDPSRYPTFPADDDGIVPLTDTDWFEDDAAHRVEEFISVAWDEVHLEDNLQFLADNLSPKRGESSRDTIRRYLCDKFYKDHMQTYKKRPIYWLFSSGKQKAFQCLVYLHRYNEGTLARMRTEYVIPLTAKLASHVEKLEKDKDASGTTAEIKRLEKQIDKLHKQQAELSAFDEKLRHFADQRISLDLDDGVKVNYGKFGDLLSDVKEEVATLALPDVQVLNMQDESVFATKMKLELEDRQGKYLLYFPSAEPEDAKDWLLDMKLYSHCFYADRTSIIFNELGLQQQAVREHLAKRERFLASKSRITALKKWLQGDASEDDIDLAMITAVVKADSCDVAHILFSLAEQVVAQDAGLETNPESFDELLKYGLMPALVASLQREIGYPASSEELEGEAPLNFGNFLIRLLATGFCESTSIVPDWAAGLVIPSNSGQATVRALLSRWRDSSRYYKAFDTVSSWVSQALKIDERLSDLGIDTLSQVVTFEGVERKIIADIAGAIPRADARDLTSFGAVIASRLDGYWASRHKEDDTRRKYRTVYTAFSAAIDLYQLRYAHEAGFHYTSTEALYKAYETDLYQFDTAYRHYFEASYRAHVDVLKALDAEVEQCYANWYLDNLAKNWSDRIESESRLADWHIPEVANQQHFYQRHVAPLMGLATPKRVVVIVSDAFRYEAAVELVGRINEKRYSEAHLSSQLGVVPSYTTLGMASLLPHSSLEYRQNVSDDVFVDGQSSKGTVNRNKILSAHGGIAVTAEEVKNWSREHGREALKDQYLVYVYHNVVDARGDVAATESETFLAVEHAIEELTELTRKVMMHFNTSTVIVTADHGFMFQQSKLGRADRTSLAEKPTNALKNKKRYVIGHELGSPNDAWTGSTSATAGTSSDTEFWIPKGANRFHFVGGARFVHGGVMPQEIVVPVVTVRQLRGEKAESRTKHKVGVISPKSSLRMVNNIQRFDLMQTDAVGDQMLPVTVSVGLYDAEQLISSEETLTFESSSDNMTERVKQVSLSLSGSKFGRNQDYFLIIKDKDLNTEMERYKVTIDLAFTDDFL</sequence>
<accession>A0A812NDH7</accession>
<keyword evidence="6" id="KW-0175">Coiled coil</keyword>
<dbReference type="InterPro" id="IPR027417">
    <property type="entry name" value="P-loop_NTPase"/>
</dbReference>
<dbReference type="InterPro" id="IPR050953">
    <property type="entry name" value="N4_N6_ade-DNA_methylase"/>
</dbReference>
<dbReference type="PROSITE" id="PS00092">
    <property type="entry name" value="N6_MTASE"/>
    <property type="match status" value="1"/>
</dbReference>
<evidence type="ECO:0000256" key="5">
    <source>
        <dbReference type="ARBA" id="ARBA00047942"/>
    </source>
</evidence>
<feature type="coiled-coil region" evidence="6">
    <location>
        <begin position="819"/>
        <end position="846"/>
    </location>
</feature>
<dbReference type="SUPFAM" id="SSF53649">
    <property type="entry name" value="Alkaline phosphatase-like"/>
    <property type="match status" value="1"/>
</dbReference>
<dbReference type="EMBL" id="CAJNIZ010011112">
    <property type="protein sequence ID" value="CAE7311411.1"/>
    <property type="molecule type" value="Genomic_DNA"/>
</dbReference>
<dbReference type="SUPFAM" id="SSF53335">
    <property type="entry name" value="S-adenosyl-L-methionine-dependent methyltransferases"/>
    <property type="match status" value="1"/>
</dbReference>
<evidence type="ECO:0000256" key="4">
    <source>
        <dbReference type="ARBA" id="ARBA00022691"/>
    </source>
</evidence>
<evidence type="ECO:0000256" key="6">
    <source>
        <dbReference type="SAM" id="Coils"/>
    </source>
</evidence>
<dbReference type="GO" id="GO:0003676">
    <property type="term" value="F:nucleic acid binding"/>
    <property type="evidence" value="ECO:0007669"/>
    <property type="project" value="InterPro"/>
</dbReference>
<dbReference type="EC" id="2.1.1.72" evidence="1"/>
<dbReference type="InterPro" id="IPR017850">
    <property type="entry name" value="Alkaline_phosphatase_core_sf"/>
</dbReference>
<evidence type="ECO:0000313" key="8">
    <source>
        <dbReference type="EMBL" id="CAE7311411.1"/>
    </source>
</evidence>
<reference evidence="8" key="1">
    <citation type="submission" date="2021-02" db="EMBL/GenBank/DDBJ databases">
        <authorList>
            <person name="Dougan E. K."/>
            <person name="Rhodes N."/>
            <person name="Thang M."/>
            <person name="Chan C."/>
        </authorList>
    </citation>
    <scope>NUCLEOTIDE SEQUENCE</scope>
</reference>
<dbReference type="InterPro" id="IPR029063">
    <property type="entry name" value="SAM-dependent_MTases_sf"/>
</dbReference>
<comment type="catalytic activity">
    <reaction evidence="5">
        <text>a 2'-deoxyadenosine in DNA + S-adenosyl-L-methionine = an N(6)-methyl-2'-deoxyadenosine in DNA + S-adenosyl-L-homocysteine + H(+)</text>
        <dbReference type="Rhea" id="RHEA:15197"/>
        <dbReference type="Rhea" id="RHEA-COMP:12418"/>
        <dbReference type="Rhea" id="RHEA-COMP:12419"/>
        <dbReference type="ChEBI" id="CHEBI:15378"/>
        <dbReference type="ChEBI" id="CHEBI:57856"/>
        <dbReference type="ChEBI" id="CHEBI:59789"/>
        <dbReference type="ChEBI" id="CHEBI:90615"/>
        <dbReference type="ChEBI" id="CHEBI:90616"/>
        <dbReference type="EC" id="2.1.1.72"/>
    </reaction>
</comment>
<dbReference type="Gene3D" id="3.40.50.150">
    <property type="entry name" value="Vaccinia Virus protein VP39"/>
    <property type="match status" value="1"/>
</dbReference>
<dbReference type="PANTHER" id="PTHR33841">
    <property type="entry name" value="DNA METHYLTRANSFERASE YEEA-RELATED"/>
    <property type="match status" value="1"/>
</dbReference>
<dbReference type="GO" id="GO:0006304">
    <property type="term" value="P:DNA modification"/>
    <property type="evidence" value="ECO:0007669"/>
    <property type="project" value="InterPro"/>
</dbReference>
<dbReference type="InterPro" id="IPR002052">
    <property type="entry name" value="DNA_methylase_N6_adenine_CS"/>
</dbReference>
<evidence type="ECO:0000256" key="1">
    <source>
        <dbReference type="ARBA" id="ARBA00011900"/>
    </source>
</evidence>
<keyword evidence="3" id="KW-0808">Transferase</keyword>
<proteinExistence type="predicted"/>
<name>A0A812NDH7_SYMPI</name>
<dbReference type="InterPro" id="IPR011639">
    <property type="entry name" value="MethylTrfase_TaqI-like_dom"/>
</dbReference>
<evidence type="ECO:0000259" key="7">
    <source>
        <dbReference type="Pfam" id="PF07669"/>
    </source>
</evidence>
<evidence type="ECO:0000256" key="2">
    <source>
        <dbReference type="ARBA" id="ARBA00022603"/>
    </source>
</evidence>
<dbReference type="Pfam" id="PF08665">
    <property type="entry name" value="PglZ"/>
    <property type="match status" value="1"/>
</dbReference>
<feature type="domain" description="Type II methyltransferase M.TaqI-like" evidence="7">
    <location>
        <begin position="266"/>
        <end position="513"/>
    </location>
</feature>
<dbReference type="NCBIfam" id="NF033452">
    <property type="entry name" value="BREX_1_MTaseX"/>
    <property type="match status" value="1"/>
</dbReference>
<keyword evidence="4" id="KW-0949">S-adenosyl-L-methionine</keyword>
<keyword evidence="2" id="KW-0489">Methyltransferase</keyword>
<dbReference type="NCBIfam" id="TIGR02687">
    <property type="entry name" value="BREX-1 system phosphatase PglZ type A"/>
    <property type="match status" value="1"/>
</dbReference>
<evidence type="ECO:0000256" key="3">
    <source>
        <dbReference type="ARBA" id="ARBA00022679"/>
    </source>
</evidence>
<feature type="coiled-coil region" evidence="6">
    <location>
        <begin position="1059"/>
        <end position="1089"/>
    </location>
</feature>
<dbReference type="OrthoDB" id="10638298at2759"/>
<organism evidence="8 9">
    <name type="scientific">Symbiodinium pilosum</name>
    <name type="common">Dinoflagellate</name>
    <dbReference type="NCBI Taxonomy" id="2952"/>
    <lineage>
        <taxon>Eukaryota</taxon>
        <taxon>Sar</taxon>
        <taxon>Alveolata</taxon>
        <taxon>Dinophyceae</taxon>
        <taxon>Suessiales</taxon>
        <taxon>Symbiodiniaceae</taxon>
        <taxon>Symbiodinium</taxon>
    </lineage>
</organism>
<dbReference type="PANTHER" id="PTHR33841:SF1">
    <property type="entry name" value="DNA METHYLTRANSFERASE A"/>
    <property type="match status" value="1"/>
</dbReference>
<gene>
    <name evidence="8" type="primary">pglX</name>
    <name evidence="8" type="ORF">SPIL2461_LOCUS7050</name>
</gene>
<keyword evidence="9" id="KW-1185">Reference proteome</keyword>
<dbReference type="SUPFAM" id="SSF52540">
    <property type="entry name" value="P-loop containing nucleoside triphosphate hydrolases"/>
    <property type="match status" value="1"/>
</dbReference>